<keyword evidence="5 7" id="KW-0067">ATP-binding</keyword>
<keyword evidence="3 7" id="KW-0378">Hydrolase</keyword>
<evidence type="ECO:0000259" key="10">
    <source>
        <dbReference type="PROSITE" id="PS51194"/>
    </source>
</evidence>
<feature type="domain" description="DEAD-box RNA helicase Q" evidence="11">
    <location>
        <begin position="156"/>
        <end position="184"/>
    </location>
</feature>
<dbReference type="EMBL" id="FN392320">
    <property type="protein sequence ID" value="CAY69733.1"/>
    <property type="molecule type" value="Genomic_DNA"/>
</dbReference>
<evidence type="ECO:0000256" key="4">
    <source>
        <dbReference type="ARBA" id="ARBA00022806"/>
    </source>
</evidence>
<dbReference type="GO" id="GO:0005524">
    <property type="term" value="F:ATP binding"/>
    <property type="evidence" value="ECO:0007669"/>
    <property type="project" value="UniProtKB-KW"/>
</dbReference>
<keyword evidence="2 7" id="KW-0547">Nucleotide-binding</keyword>
<dbReference type="PROSITE" id="PS51195">
    <property type="entry name" value="Q_MOTIF"/>
    <property type="match status" value="1"/>
</dbReference>
<dbReference type="InParanoid" id="C4R2K9"/>
<evidence type="ECO:0000256" key="7">
    <source>
        <dbReference type="RuleBase" id="RU000492"/>
    </source>
</evidence>
<dbReference type="FunCoup" id="C4R2K9">
    <property type="interactions" value="934"/>
</dbReference>
<protein>
    <recommendedName>
        <fullName evidence="1">RNA helicase</fullName>
        <ecNumber evidence="1">3.6.4.13</ecNumber>
    </recommendedName>
</protein>
<dbReference type="CDD" id="cd18787">
    <property type="entry name" value="SF2_C_DEAD"/>
    <property type="match status" value="1"/>
</dbReference>
<organism evidence="12 13">
    <name type="scientific">Komagataella phaffii (strain GS115 / ATCC 20864)</name>
    <name type="common">Yeast</name>
    <name type="synonym">Pichia pastoris</name>
    <dbReference type="NCBI Taxonomy" id="644223"/>
    <lineage>
        <taxon>Eukaryota</taxon>
        <taxon>Fungi</taxon>
        <taxon>Dikarya</taxon>
        <taxon>Ascomycota</taxon>
        <taxon>Saccharomycotina</taxon>
        <taxon>Pichiomycetes</taxon>
        <taxon>Pichiales</taxon>
        <taxon>Pichiaceae</taxon>
        <taxon>Komagataella</taxon>
    </lineage>
</organism>
<sequence>MTLSLNDILNKRKRVEKVQFLSKAKRQQLKLEKEHQQKQNEKILPIAKKKTVAKDSDSLPSVPADSNAIPNHNRNGSVKAKKGDAKFQFQWNQEEDTSLDYQPLITVNDGVDQRNIEKDTHWRRKSISEMTLRDWRILKEDFNISSKGGDIPNPLRFWGESNIKKEILDIVHSLGFDEPTPIQRASIPLALASRDLIGIAKTGSGKTLAYIIPALNYLLQLPHLESGDQIPQVLILVPTRELALQVEKEFKKFTVKLDLNIISLIGGHSIEENVNSISRGCEIVVATPGRLLDCYERKMISLAECYYVVLDEADRMIDMGFEVQVLKILKLLPTDQNRFTSRPRNTFMFTATMSTAIQKITKNYLNQPGTLTVGELGTVVDTVTQEVRYFPNENAKLNHLFSILPSFRPPIIIFVNYKKTCEFLQNQLSKNTALSSTVIHGSKNQDQRELAIQNLRSGKIDVLIATDLAGRGIDIPNVSLVVNFQMANGLDSYTHRIGRTGRAGNRGYSITYLGPEDSEIFSEFRKLLVKSGSKIPAELRQHDMNEKRNMRNIEL</sequence>
<dbReference type="SMR" id="C4R2K9"/>
<dbReference type="CDD" id="cd17945">
    <property type="entry name" value="DEADc_DDX23"/>
    <property type="match status" value="1"/>
</dbReference>
<dbReference type="Pfam" id="PF00270">
    <property type="entry name" value="DEAD"/>
    <property type="match status" value="1"/>
</dbReference>
<proteinExistence type="inferred from homology"/>
<dbReference type="GeneID" id="8198762"/>
<evidence type="ECO:0000259" key="11">
    <source>
        <dbReference type="PROSITE" id="PS51195"/>
    </source>
</evidence>
<dbReference type="PROSITE" id="PS00039">
    <property type="entry name" value="DEAD_ATP_HELICASE"/>
    <property type="match status" value="1"/>
</dbReference>
<dbReference type="eggNOG" id="KOG0333">
    <property type="taxonomic scope" value="Eukaryota"/>
</dbReference>
<evidence type="ECO:0000256" key="8">
    <source>
        <dbReference type="SAM" id="MobiDB-lite"/>
    </source>
</evidence>
<dbReference type="Proteomes" id="UP000000314">
    <property type="component" value="Chromosome 2"/>
</dbReference>
<dbReference type="SMART" id="SM00487">
    <property type="entry name" value="DEXDc"/>
    <property type="match status" value="1"/>
</dbReference>
<dbReference type="PROSITE" id="PS51194">
    <property type="entry name" value="HELICASE_CTER"/>
    <property type="match status" value="1"/>
</dbReference>
<dbReference type="InterPro" id="IPR014001">
    <property type="entry name" value="Helicase_ATP-bd"/>
</dbReference>
<name>C4R2K9_KOMPG</name>
<gene>
    <name evidence="12" type="ordered locus">PAS_chr2-2_0187</name>
</gene>
<dbReference type="Gene3D" id="3.40.50.300">
    <property type="entry name" value="P-loop containing nucleotide triphosphate hydrolases"/>
    <property type="match status" value="2"/>
</dbReference>
<dbReference type="GO" id="GO:0003723">
    <property type="term" value="F:RNA binding"/>
    <property type="evidence" value="ECO:0007669"/>
    <property type="project" value="EnsemblFungi"/>
</dbReference>
<dbReference type="Pfam" id="PF00271">
    <property type="entry name" value="Helicase_C"/>
    <property type="match status" value="1"/>
</dbReference>
<evidence type="ECO:0000256" key="5">
    <source>
        <dbReference type="ARBA" id="ARBA00022840"/>
    </source>
</evidence>
<keyword evidence="4 7" id="KW-0347">Helicase</keyword>
<evidence type="ECO:0000256" key="3">
    <source>
        <dbReference type="ARBA" id="ARBA00022801"/>
    </source>
</evidence>
<reference evidence="12 13" key="1">
    <citation type="journal article" date="2009" name="Nat. Biotechnol.">
        <title>Genome sequence of the recombinant protein production host Pichia pastoris.</title>
        <authorList>
            <person name="De Schutter K."/>
            <person name="Lin Y.C."/>
            <person name="Tiels P."/>
            <person name="Van Hecke A."/>
            <person name="Glinka S."/>
            <person name="Weber-Lehmann J."/>
            <person name="Rouze P."/>
            <person name="Van de Peer Y."/>
            <person name="Callewaert N."/>
        </authorList>
    </citation>
    <scope>NUCLEOTIDE SEQUENCE [LARGE SCALE GENOMIC DNA]</scope>
    <source>
        <strain evidence="13">GS115 / ATCC 20864</strain>
    </source>
</reference>
<dbReference type="HOGENOM" id="CLU_003041_11_4_1"/>
<dbReference type="InterPro" id="IPR000629">
    <property type="entry name" value="RNA-helicase_DEAD-box_CS"/>
</dbReference>
<keyword evidence="13" id="KW-1185">Reference proteome</keyword>
<feature type="region of interest" description="Disordered" evidence="8">
    <location>
        <begin position="50"/>
        <end position="82"/>
    </location>
</feature>
<dbReference type="GO" id="GO:0003724">
    <property type="term" value="F:RNA helicase activity"/>
    <property type="evidence" value="ECO:0007669"/>
    <property type="project" value="UniProtKB-EC"/>
</dbReference>
<accession>C4R2K9</accession>
<dbReference type="GO" id="GO:0000384">
    <property type="term" value="F:first spliceosomal transesterification activity"/>
    <property type="evidence" value="ECO:0007669"/>
    <property type="project" value="EnsemblFungi"/>
</dbReference>
<comment type="similarity">
    <text evidence="7">Belongs to the DEAD box helicase family.</text>
</comment>
<evidence type="ECO:0000313" key="13">
    <source>
        <dbReference type="Proteomes" id="UP000000314"/>
    </source>
</evidence>
<dbReference type="KEGG" id="ppa:PAS_chr2-2_0187"/>
<dbReference type="PANTHER" id="PTHR47958">
    <property type="entry name" value="ATP-DEPENDENT RNA HELICASE DBP3"/>
    <property type="match status" value="1"/>
</dbReference>
<dbReference type="STRING" id="644223.C4R2K9"/>
<evidence type="ECO:0000256" key="6">
    <source>
        <dbReference type="PROSITE-ProRule" id="PRU00552"/>
    </source>
</evidence>
<evidence type="ECO:0000256" key="1">
    <source>
        <dbReference type="ARBA" id="ARBA00012552"/>
    </source>
</evidence>
<dbReference type="GO" id="GO:0016787">
    <property type="term" value="F:hydrolase activity"/>
    <property type="evidence" value="ECO:0007669"/>
    <property type="project" value="UniProtKB-KW"/>
</dbReference>
<dbReference type="GO" id="GO:0005682">
    <property type="term" value="C:U5 snRNP"/>
    <property type="evidence" value="ECO:0007669"/>
    <property type="project" value="EnsemblFungi"/>
</dbReference>
<dbReference type="GO" id="GO:0000395">
    <property type="term" value="P:mRNA 5'-splice site recognition"/>
    <property type="evidence" value="ECO:0007669"/>
    <property type="project" value="EnsemblFungi"/>
</dbReference>
<evidence type="ECO:0000259" key="9">
    <source>
        <dbReference type="PROSITE" id="PS51192"/>
    </source>
</evidence>
<dbReference type="PROSITE" id="PS51192">
    <property type="entry name" value="HELICASE_ATP_BIND_1"/>
    <property type="match status" value="1"/>
</dbReference>
<dbReference type="InterPro" id="IPR014014">
    <property type="entry name" value="RNA_helicase_DEAD_Q_motif"/>
</dbReference>
<dbReference type="AlphaFoldDB" id="C4R2K9"/>
<dbReference type="OMA" id="IFINYKR"/>
<feature type="domain" description="Helicase ATP-binding" evidence="9">
    <location>
        <begin position="187"/>
        <end position="371"/>
    </location>
</feature>
<evidence type="ECO:0000256" key="2">
    <source>
        <dbReference type="ARBA" id="ARBA00022741"/>
    </source>
</evidence>
<dbReference type="InterPro" id="IPR027417">
    <property type="entry name" value="P-loop_NTPase"/>
</dbReference>
<dbReference type="SMART" id="SM00490">
    <property type="entry name" value="HELICc"/>
    <property type="match status" value="1"/>
</dbReference>
<dbReference type="RefSeq" id="XP_002492013.1">
    <property type="nucleotide sequence ID" value="XM_002491968.1"/>
</dbReference>
<dbReference type="OrthoDB" id="196131at2759"/>
<feature type="domain" description="Helicase C-terminal" evidence="10">
    <location>
        <begin position="396"/>
        <end position="543"/>
    </location>
</feature>
<dbReference type="EC" id="3.6.4.13" evidence="1"/>
<dbReference type="SUPFAM" id="SSF52540">
    <property type="entry name" value="P-loop containing nucleoside triphosphate hydrolases"/>
    <property type="match status" value="1"/>
</dbReference>
<evidence type="ECO:0000313" key="12">
    <source>
        <dbReference type="EMBL" id="CAY69733.1"/>
    </source>
</evidence>
<dbReference type="InterPro" id="IPR011545">
    <property type="entry name" value="DEAD/DEAH_box_helicase_dom"/>
</dbReference>
<dbReference type="InterPro" id="IPR001650">
    <property type="entry name" value="Helicase_C-like"/>
</dbReference>
<feature type="short sequence motif" description="Q motif" evidence="6">
    <location>
        <begin position="156"/>
        <end position="184"/>
    </location>
</feature>